<protein>
    <recommendedName>
        <fullName evidence="5">RRM domain-containing protein</fullName>
    </recommendedName>
</protein>
<evidence type="ECO:0000256" key="2">
    <source>
        <dbReference type="ARBA" id="ARBA00023242"/>
    </source>
</evidence>
<dbReference type="Gene3D" id="1.25.40.630">
    <property type="match status" value="1"/>
</dbReference>
<evidence type="ECO:0000313" key="7">
    <source>
        <dbReference type="Proteomes" id="UP001222932"/>
    </source>
</evidence>
<reference evidence="6" key="1">
    <citation type="journal article" date="2023" name="BMC Genomics">
        <title>Chromosome-level genome assemblies of Cutaneotrichosporon spp. (Trichosporonales, Basidiomycota) reveal imbalanced evolution between nucleotide sequences and chromosome synteny.</title>
        <authorList>
            <person name="Kobayashi Y."/>
            <person name="Kayamori A."/>
            <person name="Aoki K."/>
            <person name="Shiwa Y."/>
            <person name="Matsutani M."/>
            <person name="Fujita N."/>
            <person name="Sugita T."/>
            <person name="Iwasaki W."/>
            <person name="Tanaka N."/>
            <person name="Takashima M."/>
        </authorList>
    </citation>
    <scope>NUCLEOTIDE SEQUENCE</scope>
    <source>
        <strain evidence="6">HIS016</strain>
    </source>
</reference>
<feature type="region of interest" description="Disordered" evidence="4">
    <location>
        <begin position="88"/>
        <end position="126"/>
    </location>
</feature>
<dbReference type="PANTHER" id="PTHR45735">
    <property type="entry name" value="CLEAVAGE STIMULATION FACTOR SUBUNIT 2"/>
    <property type="match status" value="1"/>
</dbReference>
<dbReference type="Pfam" id="PF14304">
    <property type="entry name" value="CSTF_C"/>
    <property type="match status" value="1"/>
</dbReference>
<dbReference type="InterPro" id="IPR038192">
    <property type="entry name" value="CSTF_C_sf"/>
</dbReference>
<accession>A0AAD3TT49</accession>
<evidence type="ECO:0000259" key="5">
    <source>
        <dbReference type="PROSITE" id="PS50102"/>
    </source>
</evidence>
<feature type="region of interest" description="Disordered" evidence="4">
    <location>
        <begin position="198"/>
        <end position="288"/>
    </location>
</feature>
<dbReference type="InterPro" id="IPR035979">
    <property type="entry name" value="RBD_domain_sf"/>
</dbReference>
<dbReference type="Gene3D" id="3.30.70.330">
    <property type="match status" value="1"/>
</dbReference>
<dbReference type="GO" id="GO:0005847">
    <property type="term" value="C:mRNA cleavage and polyadenylation specificity factor complex"/>
    <property type="evidence" value="ECO:0007669"/>
    <property type="project" value="TreeGrafter"/>
</dbReference>
<dbReference type="InterPro" id="IPR026896">
    <property type="entry name" value="CSTF_C"/>
</dbReference>
<dbReference type="PROSITE" id="PS50102">
    <property type="entry name" value="RRM"/>
    <property type="match status" value="1"/>
</dbReference>
<dbReference type="SUPFAM" id="SSF54928">
    <property type="entry name" value="RNA-binding domain, RBD"/>
    <property type="match status" value="1"/>
</dbReference>
<evidence type="ECO:0000313" key="6">
    <source>
        <dbReference type="EMBL" id="GMK56398.1"/>
    </source>
</evidence>
<evidence type="ECO:0000256" key="3">
    <source>
        <dbReference type="PROSITE-ProRule" id="PRU00176"/>
    </source>
</evidence>
<dbReference type="InterPro" id="IPR025742">
    <property type="entry name" value="CSTF2_hinge"/>
</dbReference>
<organism evidence="6 7">
    <name type="scientific">Cutaneotrichosporon spelunceum</name>
    <dbReference type="NCBI Taxonomy" id="1672016"/>
    <lineage>
        <taxon>Eukaryota</taxon>
        <taxon>Fungi</taxon>
        <taxon>Dikarya</taxon>
        <taxon>Basidiomycota</taxon>
        <taxon>Agaricomycotina</taxon>
        <taxon>Tremellomycetes</taxon>
        <taxon>Trichosporonales</taxon>
        <taxon>Trichosporonaceae</taxon>
        <taxon>Cutaneotrichosporon</taxon>
    </lineage>
</organism>
<reference evidence="6" key="2">
    <citation type="submission" date="2023-06" db="EMBL/GenBank/DDBJ databases">
        <authorList>
            <person name="Kobayashi Y."/>
            <person name="Kayamori A."/>
            <person name="Aoki K."/>
            <person name="Shiwa Y."/>
            <person name="Fujita N."/>
            <person name="Sugita T."/>
            <person name="Iwasaki W."/>
            <person name="Tanaka N."/>
            <person name="Takashima M."/>
        </authorList>
    </citation>
    <scope>NUCLEOTIDE SEQUENCE</scope>
    <source>
        <strain evidence="6">HIS016</strain>
    </source>
</reference>
<dbReference type="PANTHER" id="PTHR45735:SF2">
    <property type="entry name" value="CLEAVAGE STIMULATION FACTOR SUBUNIT 2"/>
    <property type="match status" value="1"/>
</dbReference>
<name>A0AAD3TT49_9TREE</name>
<evidence type="ECO:0000256" key="4">
    <source>
        <dbReference type="SAM" id="MobiDB-lite"/>
    </source>
</evidence>
<feature type="compositionally biased region" description="Low complexity" evidence="4">
    <location>
        <begin position="236"/>
        <end position="250"/>
    </location>
</feature>
<proteinExistence type="predicted"/>
<dbReference type="AlphaFoldDB" id="A0AAD3TT49"/>
<feature type="domain" description="RRM" evidence="5">
    <location>
        <begin position="7"/>
        <end position="85"/>
    </location>
</feature>
<feature type="compositionally biased region" description="Low complexity" evidence="4">
    <location>
        <begin position="257"/>
        <end position="267"/>
    </location>
</feature>
<dbReference type="Gene3D" id="1.10.20.70">
    <property type="entry name" value="Transcription termination and cleavage factor, C-terminal domain"/>
    <property type="match status" value="1"/>
</dbReference>
<dbReference type="FunFam" id="1.10.20.70:FF:000002">
    <property type="entry name" value="Related to Cleavage stimulation factor"/>
    <property type="match status" value="1"/>
</dbReference>
<dbReference type="EMBL" id="BTCM01000003">
    <property type="protein sequence ID" value="GMK56398.1"/>
    <property type="molecule type" value="Genomic_DNA"/>
</dbReference>
<dbReference type="GO" id="GO:0031124">
    <property type="term" value="P:mRNA 3'-end processing"/>
    <property type="evidence" value="ECO:0007669"/>
    <property type="project" value="InterPro"/>
</dbReference>
<gene>
    <name evidence="6" type="ORF">CspeluHIS016_0302380</name>
</gene>
<comment type="caution">
    <text evidence="6">The sequence shown here is derived from an EMBL/GenBank/DDBJ whole genome shotgun (WGS) entry which is preliminary data.</text>
</comment>
<feature type="compositionally biased region" description="Pro residues" evidence="4">
    <location>
        <begin position="268"/>
        <end position="288"/>
    </location>
</feature>
<dbReference type="InterPro" id="IPR012677">
    <property type="entry name" value="Nucleotide-bd_a/b_plait_sf"/>
</dbReference>
<dbReference type="Pfam" id="PF14327">
    <property type="entry name" value="CSTF2_hinge"/>
    <property type="match status" value="1"/>
</dbReference>
<keyword evidence="2" id="KW-0539">Nucleus</keyword>
<dbReference type="Proteomes" id="UP001222932">
    <property type="component" value="Unassembled WGS sequence"/>
</dbReference>
<keyword evidence="7" id="KW-1185">Reference proteome</keyword>
<dbReference type="InterPro" id="IPR000504">
    <property type="entry name" value="RRM_dom"/>
</dbReference>
<dbReference type="SMART" id="SM00360">
    <property type="entry name" value="RRM"/>
    <property type="match status" value="1"/>
</dbReference>
<sequence>MPPQSTRTVFVANVPYDVSEEQIAGVFSEVGPVSHVEIKFDPQTGKSKGYAFVQFYDEAAAQSAMRNLQEVPINGRPVRIELSNDERMARRPGQPFAGAGAGARNSPPPIEHGLVPPGTEVGPGQKATDAISKTLAEVNPGQMQEVMAGMKALITTQPEEARRLLSAKPQLAYALFQAMLLMNIVDPSVLQRIQPLPPAAPAAPSAPAPPQAGYTGYQREGYYPPQQQAPAPPPSFRQQPQQQQQPQPRYGAPPAPQGYGASYGRPAPAAPTAPAPAPAPPPAAAPALPPATQAAIAGLPEDQKAMLMQVLQLTPDQINALDAEQQASVRQLRAQFLGAGA</sequence>
<feature type="compositionally biased region" description="Pro residues" evidence="4">
    <location>
        <begin position="198"/>
        <end position="210"/>
    </location>
</feature>
<dbReference type="Pfam" id="PF00076">
    <property type="entry name" value="RRM_1"/>
    <property type="match status" value="1"/>
</dbReference>
<keyword evidence="3" id="KW-0694">RNA-binding</keyword>
<evidence type="ECO:0000256" key="1">
    <source>
        <dbReference type="ARBA" id="ARBA00004123"/>
    </source>
</evidence>
<dbReference type="GO" id="GO:0003729">
    <property type="term" value="F:mRNA binding"/>
    <property type="evidence" value="ECO:0007669"/>
    <property type="project" value="TreeGrafter"/>
</dbReference>
<comment type="subcellular location">
    <subcellularLocation>
        <location evidence="1">Nucleus</location>
    </subcellularLocation>
</comment>